<sequence>MKLSLLLFVFGIMCIVSGYVQQLDPKCNKEPEIRILPRNVYDQIIEDSTL</sequence>
<reference evidence="1" key="1">
    <citation type="journal article" date="2020" name="Nature">
        <title>Giant virus diversity and host interactions through global metagenomics.</title>
        <authorList>
            <person name="Schulz F."/>
            <person name="Roux S."/>
            <person name="Paez-Espino D."/>
            <person name="Jungbluth S."/>
            <person name="Walsh D.A."/>
            <person name="Denef V.J."/>
            <person name="McMahon K.D."/>
            <person name="Konstantinidis K.T."/>
            <person name="Eloe-Fadrosh E.A."/>
            <person name="Kyrpides N.C."/>
            <person name="Woyke T."/>
        </authorList>
    </citation>
    <scope>NUCLEOTIDE SEQUENCE</scope>
    <source>
        <strain evidence="1">GVMAG-M-3300018428-35</strain>
    </source>
</reference>
<dbReference type="AlphaFoldDB" id="A0A6C0BUR7"/>
<organism evidence="1">
    <name type="scientific">viral metagenome</name>
    <dbReference type="NCBI Taxonomy" id="1070528"/>
    <lineage>
        <taxon>unclassified sequences</taxon>
        <taxon>metagenomes</taxon>
        <taxon>organismal metagenomes</taxon>
    </lineage>
</organism>
<dbReference type="EMBL" id="MN739247">
    <property type="protein sequence ID" value="QHS95324.1"/>
    <property type="molecule type" value="Genomic_DNA"/>
</dbReference>
<name>A0A6C0BUR7_9ZZZZ</name>
<proteinExistence type="predicted"/>
<accession>A0A6C0BUR7</accession>
<protein>
    <submittedName>
        <fullName evidence="1">Uncharacterized protein</fullName>
    </submittedName>
</protein>
<evidence type="ECO:0000313" key="1">
    <source>
        <dbReference type="EMBL" id="QHS95324.1"/>
    </source>
</evidence>